<organism evidence="1 2">
    <name type="scientific">Niastella populi</name>
    <dbReference type="NCBI Taxonomy" id="550983"/>
    <lineage>
        <taxon>Bacteria</taxon>
        <taxon>Pseudomonadati</taxon>
        <taxon>Bacteroidota</taxon>
        <taxon>Chitinophagia</taxon>
        <taxon>Chitinophagales</taxon>
        <taxon>Chitinophagaceae</taxon>
        <taxon>Niastella</taxon>
    </lineage>
</organism>
<dbReference type="RefSeq" id="WP_081162263.1">
    <property type="nucleotide sequence ID" value="NZ_LWBP01000045.1"/>
</dbReference>
<proteinExistence type="predicted"/>
<gene>
    <name evidence="1" type="ORF">A4R26_13185</name>
</gene>
<dbReference type="Proteomes" id="UP000192276">
    <property type="component" value="Unassembled WGS sequence"/>
</dbReference>
<dbReference type="AlphaFoldDB" id="A0A1V9G827"/>
<comment type="caution">
    <text evidence="1">The sequence shown here is derived from an EMBL/GenBank/DDBJ whole genome shotgun (WGS) entry which is preliminary data.</text>
</comment>
<dbReference type="EMBL" id="LWBP01000045">
    <property type="protein sequence ID" value="OQP66720.1"/>
    <property type="molecule type" value="Genomic_DNA"/>
</dbReference>
<evidence type="ECO:0000313" key="1">
    <source>
        <dbReference type="EMBL" id="OQP66720.1"/>
    </source>
</evidence>
<dbReference type="OrthoDB" id="644476at2"/>
<name>A0A1V9G827_9BACT</name>
<keyword evidence="2" id="KW-1185">Reference proteome</keyword>
<protein>
    <submittedName>
        <fullName evidence="1">Uncharacterized protein</fullName>
    </submittedName>
</protein>
<accession>A0A1V9G827</accession>
<reference evidence="2" key="1">
    <citation type="submission" date="2016-04" db="EMBL/GenBank/DDBJ databases">
        <authorList>
            <person name="Chen L."/>
            <person name="Zhuang W."/>
            <person name="Wang G."/>
        </authorList>
    </citation>
    <scope>NUCLEOTIDE SEQUENCE [LARGE SCALE GENOMIC DNA]</scope>
    <source>
        <strain evidence="2">208</strain>
    </source>
</reference>
<evidence type="ECO:0000313" key="2">
    <source>
        <dbReference type="Proteomes" id="UP000192276"/>
    </source>
</evidence>
<sequence length="336" mass="39385">MSRVNILTVITVIFIMALFNERAWAQNASNAQNRFYAMNVKKIDSFNLFLRTWCDSVKPVTITDASFQQDKENIRYVSKLYNANMSYKDFLREADKNDLVRSQFRRVGLVNLYEYKIDEQLGYLAIDIWLTVMDEKIIYKKFVIRNLAKRECLSGNVTVPFFDYVYFKRLVNEVHFPIEGCANCDSLVVDTLYGSLFNEVAQKYPNYNFIPEVANERLKDRIFEATYLDDSYYHNNIVPELFVLLVNLKEYEAITNLLYSPNHLMAVNAYEALVYLRSTRTLEINAQQEEKMNSIAAGKTEIPVYCGRDCKPENYPYSTLKISERNIYDKYEAALR</sequence>
<dbReference type="STRING" id="550983.A4R26_13185"/>